<keyword evidence="2" id="KW-0812">Transmembrane</keyword>
<evidence type="ECO:0000313" key="4">
    <source>
        <dbReference type="Proteomes" id="UP001054902"/>
    </source>
</evidence>
<sequence length="348" mass="39871">MINLKAMKEHVAKAADAAKNFKGLDQMAANDEYVHTEGLNVKKRPHPTERQRKTQSQESKQKNGKNDSDKKQNHYLLDSVAELMAEKSSRQAMEQEKLQVQETRKQFLDKEANRKQEQRHSLHTMNHDDDDDNSVFSNEGDDPILNMMNGKDATTNTNTTTFSSMQIGTPSKTKKDPNRFMADLDARISKPPTRNHELSIPNTNTDVSNPLAQVSTAFQSFSTSPNKMDWLKQVAPKNIHDTMLPFKIPGIGPDNLNEKECEPLHRRHPEEDDENDEEKVIVTNSTNIMGDQESAELMRIRSRMNQDIFSVGMDLLEKNRYYVWVVVTFFVMILGYLMTKNKTDDGIR</sequence>
<gene>
    <name evidence="3" type="ORF">CTEN210_14367</name>
</gene>
<feature type="compositionally biased region" description="Basic and acidic residues" evidence="1">
    <location>
        <begin position="59"/>
        <end position="72"/>
    </location>
</feature>
<dbReference type="Proteomes" id="UP001054902">
    <property type="component" value="Unassembled WGS sequence"/>
</dbReference>
<evidence type="ECO:0000313" key="3">
    <source>
        <dbReference type="EMBL" id="GFH57891.1"/>
    </source>
</evidence>
<feature type="compositionally biased region" description="Basic and acidic residues" evidence="1">
    <location>
        <begin position="84"/>
        <end position="120"/>
    </location>
</feature>
<reference evidence="3 4" key="1">
    <citation type="journal article" date="2021" name="Sci. Rep.">
        <title>The genome of the diatom Chaetoceros tenuissimus carries an ancient integrated fragment of an extant virus.</title>
        <authorList>
            <person name="Hongo Y."/>
            <person name="Kimura K."/>
            <person name="Takaki Y."/>
            <person name="Yoshida Y."/>
            <person name="Baba S."/>
            <person name="Kobayashi G."/>
            <person name="Nagasaki K."/>
            <person name="Hano T."/>
            <person name="Tomaru Y."/>
        </authorList>
    </citation>
    <scope>NUCLEOTIDE SEQUENCE [LARGE SCALE GENOMIC DNA]</scope>
    <source>
        <strain evidence="3 4">NIES-3715</strain>
    </source>
</reference>
<accession>A0AAD3D736</accession>
<dbReference type="EMBL" id="BLLK01000058">
    <property type="protein sequence ID" value="GFH57891.1"/>
    <property type="molecule type" value="Genomic_DNA"/>
</dbReference>
<comment type="caution">
    <text evidence="3">The sequence shown here is derived from an EMBL/GenBank/DDBJ whole genome shotgun (WGS) entry which is preliminary data.</text>
</comment>
<feature type="region of interest" description="Disordered" evidence="1">
    <location>
        <begin position="35"/>
        <end position="135"/>
    </location>
</feature>
<feature type="compositionally biased region" description="Polar residues" evidence="1">
    <location>
        <begin position="162"/>
        <end position="171"/>
    </location>
</feature>
<evidence type="ECO:0000256" key="2">
    <source>
        <dbReference type="SAM" id="Phobius"/>
    </source>
</evidence>
<keyword evidence="2" id="KW-0472">Membrane</keyword>
<name>A0AAD3D736_9STRA</name>
<keyword evidence="4" id="KW-1185">Reference proteome</keyword>
<keyword evidence="2" id="KW-1133">Transmembrane helix</keyword>
<feature type="transmembrane region" description="Helical" evidence="2">
    <location>
        <begin position="321"/>
        <end position="339"/>
    </location>
</feature>
<proteinExistence type="predicted"/>
<organism evidence="3 4">
    <name type="scientific">Chaetoceros tenuissimus</name>
    <dbReference type="NCBI Taxonomy" id="426638"/>
    <lineage>
        <taxon>Eukaryota</taxon>
        <taxon>Sar</taxon>
        <taxon>Stramenopiles</taxon>
        <taxon>Ochrophyta</taxon>
        <taxon>Bacillariophyta</taxon>
        <taxon>Coscinodiscophyceae</taxon>
        <taxon>Chaetocerotophycidae</taxon>
        <taxon>Chaetocerotales</taxon>
        <taxon>Chaetocerotaceae</taxon>
        <taxon>Chaetoceros</taxon>
    </lineage>
</organism>
<protein>
    <submittedName>
        <fullName evidence="3">Uncharacterized protein</fullName>
    </submittedName>
</protein>
<dbReference type="AlphaFoldDB" id="A0AAD3D736"/>
<feature type="region of interest" description="Disordered" evidence="1">
    <location>
        <begin position="156"/>
        <end position="177"/>
    </location>
</feature>
<evidence type="ECO:0000256" key="1">
    <source>
        <dbReference type="SAM" id="MobiDB-lite"/>
    </source>
</evidence>